<evidence type="ECO:0000313" key="6">
    <source>
        <dbReference type="EMBL" id="KAA0721769.1"/>
    </source>
</evidence>
<name>A0A5A9PL88_9TELE</name>
<dbReference type="InterPro" id="IPR045058">
    <property type="entry name" value="GIMA/IAN/Toc"/>
</dbReference>
<dbReference type="PROSITE" id="PS51720">
    <property type="entry name" value="G_AIG1"/>
    <property type="match status" value="1"/>
</dbReference>
<evidence type="ECO:0000256" key="2">
    <source>
        <dbReference type="ARBA" id="ARBA00022741"/>
    </source>
</evidence>
<dbReference type="InterPro" id="IPR027417">
    <property type="entry name" value="P-loop_NTPase"/>
</dbReference>
<feature type="transmembrane region" description="Helical" evidence="4">
    <location>
        <begin position="425"/>
        <end position="447"/>
    </location>
</feature>
<feature type="domain" description="AIG1-type G" evidence="5">
    <location>
        <begin position="219"/>
        <end position="417"/>
    </location>
</feature>
<dbReference type="GO" id="GO:0005525">
    <property type="term" value="F:GTP binding"/>
    <property type="evidence" value="ECO:0007669"/>
    <property type="project" value="UniProtKB-KW"/>
</dbReference>
<evidence type="ECO:0000256" key="3">
    <source>
        <dbReference type="ARBA" id="ARBA00023134"/>
    </source>
</evidence>
<reference evidence="6 7" key="1">
    <citation type="journal article" date="2019" name="Mol. Ecol. Resour.">
        <title>Chromosome-level genome assembly of Triplophysa tibetana, a fish adapted to the harsh high-altitude environment of the Tibetan Plateau.</title>
        <authorList>
            <person name="Yang X."/>
            <person name="Liu H."/>
            <person name="Ma Z."/>
            <person name="Zou Y."/>
            <person name="Zou M."/>
            <person name="Mao Y."/>
            <person name="Li X."/>
            <person name="Wang H."/>
            <person name="Chen T."/>
            <person name="Wang W."/>
            <person name="Yang R."/>
        </authorList>
    </citation>
    <scope>NUCLEOTIDE SEQUENCE [LARGE SCALE GENOMIC DNA]</scope>
    <source>
        <strain evidence="6">TTIB1903HZAU</strain>
        <tissue evidence="6">Muscle</tissue>
    </source>
</reference>
<keyword evidence="2" id="KW-0547">Nucleotide-binding</keyword>
<keyword evidence="4" id="KW-0812">Transmembrane</keyword>
<dbReference type="Gene3D" id="3.40.50.300">
    <property type="entry name" value="P-loop containing nucleotide triphosphate hydrolases"/>
    <property type="match status" value="2"/>
</dbReference>
<dbReference type="EMBL" id="SOYY01000004">
    <property type="protein sequence ID" value="KAA0721769.1"/>
    <property type="molecule type" value="Genomic_DNA"/>
</dbReference>
<protein>
    <submittedName>
        <fullName evidence="6">GTPase IMAP family member 6</fullName>
    </submittedName>
</protein>
<keyword evidence="3" id="KW-0342">GTP-binding</keyword>
<keyword evidence="4" id="KW-0472">Membrane</keyword>
<dbReference type="SUPFAM" id="SSF52540">
    <property type="entry name" value="P-loop containing nucleoside triphosphate hydrolases"/>
    <property type="match status" value="2"/>
</dbReference>
<sequence length="452" mass="51982">MILGRKAFIENSRVSEVQRGRVEDRNISVIDTPEFFNTELTDEDLQNEMMKSLSLSYPGPHVFLLTVNPDTFTEEDVREIVNMIEEHFGAHVLKFTLALFIREQMTNREWMAFSLSPKFIELTSHFRGKFYELNSEKTDITTFLDKVEEIVKQNANQHYKNNNYKTFQKKKILEQKEKVPVQQTGSGQRLLSSSQVMPPVRRQQGNKGFSVIHELQTRLQDLMIALLGPVGSGKSSVGNNILGRNWFRANFSPRAVTQTCERKKGAVNDKTITIIDTPGLFGTSKNDEIKEMMNCAHMSSPGVNTFLLVIKLGVRFTEEEKNIMQRIEHYFGDDAERYTIIVFTHTDQLNGELLEEYIWASTDLQKLIHRCGGRYHSFNNMDRNNRDQVDKLLQQIDQMVESIGGSHSTVHRFRTAQASREEEELYFVIKCVLACALLLVILASFFFTGKAQ</sequence>
<dbReference type="InterPro" id="IPR006703">
    <property type="entry name" value="G_AIG1"/>
</dbReference>
<keyword evidence="4" id="KW-1133">Transmembrane helix</keyword>
<dbReference type="FunFam" id="3.40.50.300:FF:000366">
    <property type="entry name" value="GTPase, IMAP family member 2"/>
    <property type="match status" value="1"/>
</dbReference>
<dbReference type="PANTHER" id="PTHR10903">
    <property type="entry name" value="GTPASE, IMAP FAMILY MEMBER-RELATED"/>
    <property type="match status" value="1"/>
</dbReference>
<evidence type="ECO:0000259" key="5">
    <source>
        <dbReference type="PROSITE" id="PS51720"/>
    </source>
</evidence>
<organism evidence="6 7">
    <name type="scientific">Triplophysa tibetana</name>
    <dbReference type="NCBI Taxonomy" id="1572043"/>
    <lineage>
        <taxon>Eukaryota</taxon>
        <taxon>Metazoa</taxon>
        <taxon>Chordata</taxon>
        <taxon>Craniata</taxon>
        <taxon>Vertebrata</taxon>
        <taxon>Euteleostomi</taxon>
        <taxon>Actinopterygii</taxon>
        <taxon>Neopterygii</taxon>
        <taxon>Teleostei</taxon>
        <taxon>Ostariophysi</taxon>
        <taxon>Cypriniformes</taxon>
        <taxon>Nemacheilidae</taxon>
        <taxon>Triplophysa</taxon>
    </lineage>
</organism>
<evidence type="ECO:0000256" key="4">
    <source>
        <dbReference type="SAM" id="Phobius"/>
    </source>
</evidence>
<dbReference type="Proteomes" id="UP000324632">
    <property type="component" value="Chromosome 4"/>
</dbReference>
<gene>
    <name evidence="6" type="ORF">E1301_Tti014258</name>
</gene>
<evidence type="ECO:0000313" key="7">
    <source>
        <dbReference type="Proteomes" id="UP000324632"/>
    </source>
</evidence>
<keyword evidence="7" id="KW-1185">Reference proteome</keyword>
<dbReference type="PANTHER" id="PTHR10903:SF188">
    <property type="entry name" value="GTPASE IMAP FAMILY MEMBER 2-LIKE-RELATED"/>
    <property type="match status" value="1"/>
</dbReference>
<dbReference type="AlphaFoldDB" id="A0A5A9PL88"/>
<comment type="caution">
    <text evidence="6">The sequence shown here is derived from an EMBL/GenBank/DDBJ whole genome shotgun (WGS) entry which is preliminary data.</text>
</comment>
<dbReference type="Pfam" id="PF04548">
    <property type="entry name" value="AIG1"/>
    <property type="match status" value="2"/>
</dbReference>
<proteinExistence type="inferred from homology"/>
<accession>A0A5A9PL88</accession>
<evidence type="ECO:0000256" key="1">
    <source>
        <dbReference type="ARBA" id="ARBA00008535"/>
    </source>
</evidence>
<comment type="similarity">
    <text evidence="1">Belongs to the TRAFAC class TrmE-Era-EngA-EngB-Septin-like GTPase superfamily. AIG1/Toc34/Toc159-like paraseptin GTPase family. IAN subfamily.</text>
</comment>